<dbReference type="Proteomes" id="UP001454036">
    <property type="component" value="Unassembled WGS sequence"/>
</dbReference>
<dbReference type="EMBL" id="BAABME010004192">
    <property type="protein sequence ID" value="GAA0161491.1"/>
    <property type="molecule type" value="Genomic_DNA"/>
</dbReference>
<sequence length="252" mass="29137">MVAFCTGESYTRKYSKMMNDAIFNHVIPNISRGLDQARKFAFDWSHHSKRSKPFFCNSRPANYSNNQRESSFLFLNASLLRSNGCKRTCRMRDSKIYLGISNDKVPKWLVNVFLKGSRTTVEGSYLFNNPNTSRGNIHNLDNLDNNCVPNLPLLSAAEAIFTALILAKGLVSHSVYIDTDGFFSQVWFKNYHKFRNNEDWKKIMQEDDRRSCETFWLPTSVGCFWNLKDIVINTFNIFSCNLDSNSLNGYEH</sequence>
<organism evidence="1 2">
    <name type="scientific">Lithospermum erythrorhizon</name>
    <name type="common">Purple gromwell</name>
    <name type="synonym">Lithospermum officinale var. erythrorhizon</name>
    <dbReference type="NCBI Taxonomy" id="34254"/>
    <lineage>
        <taxon>Eukaryota</taxon>
        <taxon>Viridiplantae</taxon>
        <taxon>Streptophyta</taxon>
        <taxon>Embryophyta</taxon>
        <taxon>Tracheophyta</taxon>
        <taxon>Spermatophyta</taxon>
        <taxon>Magnoliopsida</taxon>
        <taxon>eudicotyledons</taxon>
        <taxon>Gunneridae</taxon>
        <taxon>Pentapetalae</taxon>
        <taxon>asterids</taxon>
        <taxon>lamiids</taxon>
        <taxon>Boraginales</taxon>
        <taxon>Boraginaceae</taxon>
        <taxon>Boraginoideae</taxon>
        <taxon>Lithospermeae</taxon>
        <taxon>Lithospermum</taxon>
    </lineage>
</organism>
<gene>
    <name evidence="1" type="ORF">LIER_17794</name>
</gene>
<keyword evidence="2" id="KW-1185">Reference proteome</keyword>
<proteinExistence type="predicted"/>
<name>A0AAV3QE50_LITER</name>
<dbReference type="AlphaFoldDB" id="A0AAV3QE50"/>
<comment type="caution">
    <text evidence="1">The sequence shown here is derived from an EMBL/GenBank/DDBJ whole genome shotgun (WGS) entry which is preliminary data.</text>
</comment>
<reference evidence="1 2" key="1">
    <citation type="submission" date="2024-01" db="EMBL/GenBank/DDBJ databases">
        <title>The complete chloroplast genome sequence of Lithospermum erythrorhizon: insights into the phylogenetic relationship among Boraginaceae species and the maternal lineages of purple gromwells.</title>
        <authorList>
            <person name="Okada T."/>
            <person name="Watanabe K."/>
        </authorList>
    </citation>
    <scope>NUCLEOTIDE SEQUENCE [LARGE SCALE GENOMIC DNA]</scope>
</reference>
<accession>A0AAV3QE50</accession>
<evidence type="ECO:0000313" key="1">
    <source>
        <dbReference type="EMBL" id="GAA0161491.1"/>
    </source>
</evidence>
<protein>
    <submittedName>
        <fullName evidence="1">Uncharacterized protein</fullName>
    </submittedName>
</protein>
<evidence type="ECO:0000313" key="2">
    <source>
        <dbReference type="Proteomes" id="UP001454036"/>
    </source>
</evidence>